<accession>A0AAV5P1R6</accession>
<proteinExistence type="predicted"/>
<evidence type="ECO:0000313" key="5">
    <source>
        <dbReference type="EMBL" id="GLQ75962.1"/>
    </source>
</evidence>
<keyword evidence="3" id="KW-0804">Transcription</keyword>
<dbReference type="SMART" id="SM00422">
    <property type="entry name" value="HTH_MERR"/>
    <property type="match status" value="1"/>
</dbReference>
<evidence type="ECO:0000259" key="4">
    <source>
        <dbReference type="PROSITE" id="PS50937"/>
    </source>
</evidence>
<dbReference type="InterPro" id="IPR000551">
    <property type="entry name" value="MerR-type_HTH_dom"/>
</dbReference>
<dbReference type="GO" id="GO:0003700">
    <property type="term" value="F:DNA-binding transcription factor activity"/>
    <property type="evidence" value="ECO:0007669"/>
    <property type="project" value="InterPro"/>
</dbReference>
<dbReference type="Proteomes" id="UP001156690">
    <property type="component" value="Unassembled WGS sequence"/>
</dbReference>
<dbReference type="InterPro" id="IPR047057">
    <property type="entry name" value="MerR_fam"/>
</dbReference>
<dbReference type="Pfam" id="PF13411">
    <property type="entry name" value="MerR_1"/>
    <property type="match status" value="1"/>
</dbReference>
<dbReference type="AlphaFoldDB" id="A0AAV5P1R6"/>
<reference evidence="6" key="1">
    <citation type="journal article" date="2019" name="Int. J. Syst. Evol. Microbiol.">
        <title>The Global Catalogue of Microorganisms (GCM) 10K type strain sequencing project: providing services to taxonomists for standard genome sequencing and annotation.</title>
        <authorList>
            <consortium name="The Broad Institute Genomics Platform"/>
            <consortium name="The Broad Institute Genome Sequencing Center for Infectious Disease"/>
            <person name="Wu L."/>
            <person name="Ma J."/>
        </authorList>
    </citation>
    <scope>NUCLEOTIDE SEQUENCE [LARGE SCALE GENOMIC DNA]</scope>
    <source>
        <strain evidence="6">NBRC 15640</strain>
    </source>
</reference>
<keyword evidence="6" id="KW-1185">Reference proteome</keyword>
<dbReference type="InterPro" id="IPR009061">
    <property type="entry name" value="DNA-bd_dom_put_sf"/>
</dbReference>
<keyword evidence="2" id="KW-0238">DNA-binding</keyword>
<comment type="caution">
    <text evidence="5">The sequence shown here is derived from an EMBL/GenBank/DDBJ whole genome shotgun (WGS) entry which is preliminary data.</text>
</comment>
<evidence type="ECO:0000256" key="2">
    <source>
        <dbReference type="ARBA" id="ARBA00023125"/>
    </source>
</evidence>
<dbReference type="CDD" id="cd01104">
    <property type="entry name" value="HTH_MlrA-CarA"/>
    <property type="match status" value="1"/>
</dbReference>
<dbReference type="PANTHER" id="PTHR30204:SF67">
    <property type="entry name" value="HTH-TYPE TRANSCRIPTIONAL REGULATOR MLRA-RELATED"/>
    <property type="match status" value="1"/>
</dbReference>
<feature type="domain" description="HTH merR-type" evidence="4">
    <location>
        <begin position="10"/>
        <end position="79"/>
    </location>
</feature>
<dbReference type="Gene3D" id="1.10.1660.10">
    <property type="match status" value="1"/>
</dbReference>
<name>A0AAV5P1R6_9VIBR</name>
<sequence>MKDLNQENPRFAIREVSEMTGIKPVTLRAWQRRYGLIQPKRTQKGHRLFSEKDIDDIREIQGWLNKGVPIGKVKELIRGGSKSDLAEPSEESLKEVDSLLECIAKMDAQKGDKILSALFKEYPTQHIVNKVIYPVQEALDSVKGTQRSLQVSLFRSLVMAVSNRIIESENKFLQSEKVSQNKKALLVSFDTPGSVDTRIHALLLSDSGNRVTMLEGVEDVSGLPEMVNSESVSQVYFHCSKNISSKTAGDIKSFAALDAYEVGYSPLIQQVYFNQIEE</sequence>
<dbReference type="PANTHER" id="PTHR30204">
    <property type="entry name" value="REDOX-CYCLING DRUG-SENSING TRANSCRIPTIONAL ACTIVATOR SOXR"/>
    <property type="match status" value="1"/>
</dbReference>
<gene>
    <name evidence="5" type="ORF">GCM10007932_53250</name>
</gene>
<evidence type="ECO:0000256" key="3">
    <source>
        <dbReference type="ARBA" id="ARBA00023163"/>
    </source>
</evidence>
<evidence type="ECO:0000256" key="1">
    <source>
        <dbReference type="ARBA" id="ARBA00023015"/>
    </source>
</evidence>
<dbReference type="GO" id="GO:0003677">
    <property type="term" value="F:DNA binding"/>
    <property type="evidence" value="ECO:0007669"/>
    <property type="project" value="UniProtKB-KW"/>
</dbReference>
<protein>
    <submittedName>
        <fullName evidence="5">Helix-turn-helix-type transcriptional regulator</fullName>
    </submittedName>
</protein>
<dbReference type="SUPFAM" id="SSF46955">
    <property type="entry name" value="Putative DNA-binding domain"/>
    <property type="match status" value="1"/>
</dbReference>
<organism evidence="5 6">
    <name type="scientific">Vibrio penaeicida</name>
    <dbReference type="NCBI Taxonomy" id="104609"/>
    <lineage>
        <taxon>Bacteria</taxon>
        <taxon>Pseudomonadati</taxon>
        <taxon>Pseudomonadota</taxon>
        <taxon>Gammaproteobacteria</taxon>
        <taxon>Vibrionales</taxon>
        <taxon>Vibrionaceae</taxon>
        <taxon>Vibrio</taxon>
    </lineage>
</organism>
<dbReference type="RefSeq" id="WP_126609000.1">
    <property type="nucleotide sequence ID" value="NZ_AP025145.1"/>
</dbReference>
<dbReference type="EMBL" id="BSNX01000075">
    <property type="protein sequence ID" value="GLQ75962.1"/>
    <property type="molecule type" value="Genomic_DNA"/>
</dbReference>
<evidence type="ECO:0000313" key="6">
    <source>
        <dbReference type="Proteomes" id="UP001156690"/>
    </source>
</evidence>
<keyword evidence="1" id="KW-0805">Transcription regulation</keyword>
<dbReference type="PROSITE" id="PS50937">
    <property type="entry name" value="HTH_MERR_2"/>
    <property type="match status" value="1"/>
</dbReference>